<dbReference type="RefSeq" id="WP_289402486.1">
    <property type="nucleotide sequence ID" value="NZ_JAQIBC010000010.1"/>
</dbReference>
<proteinExistence type="predicted"/>
<keyword evidence="2" id="KW-1185">Reference proteome</keyword>
<accession>A0ABT7QU33</accession>
<evidence type="ECO:0008006" key="3">
    <source>
        <dbReference type="Google" id="ProtNLM"/>
    </source>
</evidence>
<evidence type="ECO:0000313" key="2">
    <source>
        <dbReference type="Proteomes" id="UP001169066"/>
    </source>
</evidence>
<dbReference type="Proteomes" id="UP001169066">
    <property type="component" value="Unassembled WGS sequence"/>
</dbReference>
<gene>
    <name evidence="1" type="ORF">PF327_10275</name>
</gene>
<organism evidence="1 2">
    <name type="scientific">Sulfurovum xiamenensis</name>
    <dbReference type="NCBI Taxonomy" id="3019066"/>
    <lineage>
        <taxon>Bacteria</taxon>
        <taxon>Pseudomonadati</taxon>
        <taxon>Campylobacterota</taxon>
        <taxon>Epsilonproteobacteria</taxon>
        <taxon>Campylobacterales</taxon>
        <taxon>Sulfurovaceae</taxon>
        <taxon>Sulfurovum</taxon>
    </lineage>
</organism>
<sequence>MSCYICGKENYSVEHAPAKSFFPKGMREDLITVYSCKEHNEDTSKDDEYVRNIITMYIDNNNTSFEHFENKTLKSLSNSHALHKKTIKNKQTVTLNGVETAALDIDRERFDTVMRKIAYAIFHHEYNKRWCRKLLVATDHLKTDDMKNDKIGSLVEEMKRIPVSFYKGQNPKVFQYAFLQGAKDDFEEHCLKMKFYQGFEVIIFPHHEHTEPQLNT</sequence>
<name>A0ABT7QU33_9BACT</name>
<protein>
    <recommendedName>
        <fullName evidence="3">HNH endonuclease</fullName>
    </recommendedName>
</protein>
<reference evidence="1" key="1">
    <citation type="submission" date="2023-01" db="EMBL/GenBank/DDBJ databases">
        <title>Sulfurovum sp. XTW-4 genome assembly.</title>
        <authorList>
            <person name="Wang J."/>
        </authorList>
    </citation>
    <scope>NUCLEOTIDE SEQUENCE</scope>
    <source>
        <strain evidence="1">XTW-4</strain>
    </source>
</reference>
<comment type="caution">
    <text evidence="1">The sequence shown here is derived from an EMBL/GenBank/DDBJ whole genome shotgun (WGS) entry which is preliminary data.</text>
</comment>
<evidence type="ECO:0000313" key="1">
    <source>
        <dbReference type="EMBL" id="MDM5264579.1"/>
    </source>
</evidence>
<dbReference type="EMBL" id="JAQIBC010000010">
    <property type="protein sequence ID" value="MDM5264579.1"/>
    <property type="molecule type" value="Genomic_DNA"/>
</dbReference>